<dbReference type="CDD" id="cd09272">
    <property type="entry name" value="RNase_HI_RT_Ty1"/>
    <property type="match status" value="1"/>
</dbReference>
<gene>
    <name evidence="1" type="ORF">LIER_21028</name>
</gene>
<evidence type="ECO:0000313" key="2">
    <source>
        <dbReference type="Proteomes" id="UP001454036"/>
    </source>
</evidence>
<comment type="caution">
    <text evidence="1">The sequence shown here is derived from an EMBL/GenBank/DDBJ whole genome shotgun (WGS) entry which is preliminary data.</text>
</comment>
<proteinExistence type="predicted"/>
<reference evidence="1 2" key="1">
    <citation type="submission" date="2024-01" db="EMBL/GenBank/DDBJ databases">
        <title>The complete chloroplast genome sequence of Lithospermum erythrorhizon: insights into the phylogenetic relationship among Boraginaceae species and the maternal lineages of purple gromwells.</title>
        <authorList>
            <person name="Okada T."/>
            <person name="Watanabe K."/>
        </authorList>
    </citation>
    <scope>NUCLEOTIDE SEQUENCE [LARGE SCALE GENOMIC DNA]</scope>
</reference>
<evidence type="ECO:0000313" key="1">
    <source>
        <dbReference type="EMBL" id="GAA0165699.1"/>
    </source>
</evidence>
<accession>A0AAV3QPP2</accession>
<dbReference type="PANTHER" id="PTHR11439:SF440">
    <property type="entry name" value="INTEGRASE CATALYTIC DOMAIN-CONTAINING PROTEIN"/>
    <property type="match status" value="1"/>
</dbReference>
<organism evidence="1 2">
    <name type="scientific">Lithospermum erythrorhizon</name>
    <name type="common">Purple gromwell</name>
    <name type="synonym">Lithospermum officinale var. erythrorhizon</name>
    <dbReference type="NCBI Taxonomy" id="34254"/>
    <lineage>
        <taxon>Eukaryota</taxon>
        <taxon>Viridiplantae</taxon>
        <taxon>Streptophyta</taxon>
        <taxon>Embryophyta</taxon>
        <taxon>Tracheophyta</taxon>
        <taxon>Spermatophyta</taxon>
        <taxon>Magnoliopsida</taxon>
        <taxon>eudicotyledons</taxon>
        <taxon>Gunneridae</taxon>
        <taxon>Pentapetalae</taxon>
        <taxon>asterids</taxon>
        <taxon>lamiids</taxon>
        <taxon>Boraginales</taxon>
        <taxon>Boraginaceae</taxon>
        <taxon>Boraginoideae</taxon>
        <taxon>Lithospermeae</taxon>
        <taxon>Lithospermum</taxon>
    </lineage>
</organism>
<name>A0AAV3QPP2_LITER</name>
<evidence type="ECO:0008006" key="3">
    <source>
        <dbReference type="Google" id="ProtNLM"/>
    </source>
</evidence>
<dbReference type="EMBL" id="BAABME010005462">
    <property type="protein sequence ID" value="GAA0165699.1"/>
    <property type="molecule type" value="Genomic_DNA"/>
</dbReference>
<keyword evidence="2" id="KW-1185">Reference proteome</keyword>
<dbReference type="AlphaFoldDB" id="A0AAV3QPP2"/>
<protein>
    <recommendedName>
        <fullName evidence="3">Retrovirus-related Pol polyprotein from transposon TNT 1-94</fullName>
    </recommendedName>
</protein>
<sequence>MGESVSQIEYAKIIGSVMFLMNCTRLDIAYDVSGLSRYTHNPSSSHWTTLHRLLKCFKGTSDICFHFKRIPAMLEGSCDANWISGSHEISSTSDYVFTLGGGAISWNSSKQTYIARSTMKYEFIALELAGQEVDWLTNLLTYMPLWGEHGAPVSIQCDLQAATGVATNTVYNEKRRNIRIRHRIIRQLLKNGVVSLDYVKSKRNLVDPFTTGLTRKVILDISRGWGLSPIVKIIWWIPISGQTKSYES</sequence>
<dbReference type="PANTHER" id="PTHR11439">
    <property type="entry name" value="GAG-POL-RELATED RETROTRANSPOSON"/>
    <property type="match status" value="1"/>
</dbReference>
<dbReference type="Proteomes" id="UP001454036">
    <property type="component" value="Unassembled WGS sequence"/>
</dbReference>